<evidence type="ECO:0000313" key="2">
    <source>
        <dbReference type="EMBL" id="SDG95412.1"/>
    </source>
</evidence>
<dbReference type="RefSeq" id="WP_175455434.1">
    <property type="nucleotide sequence ID" value="NZ_FNDB01000003.1"/>
</dbReference>
<keyword evidence="1" id="KW-0175">Coiled coil</keyword>
<proteinExistence type="predicted"/>
<organism evidence="2 3">
    <name type="scientific">Flavobacterium omnivorum</name>
    <dbReference type="NCBI Taxonomy" id="178355"/>
    <lineage>
        <taxon>Bacteria</taxon>
        <taxon>Pseudomonadati</taxon>
        <taxon>Bacteroidota</taxon>
        <taxon>Flavobacteriia</taxon>
        <taxon>Flavobacteriales</taxon>
        <taxon>Flavobacteriaceae</taxon>
        <taxon>Flavobacterium</taxon>
    </lineage>
</organism>
<protein>
    <submittedName>
        <fullName evidence="2">Uncharacterized protein</fullName>
    </submittedName>
</protein>
<feature type="coiled-coil region" evidence="1">
    <location>
        <begin position="1"/>
        <end position="28"/>
    </location>
</feature>
<evidence type="ECO:0000256" key="1">
    <source>
        <dbReference type="SAM" id="Coils"/>
    </source>
</evidence>
<dbReference type="Gene3D" id="1.20.5.170">
    <property type="match status" value="1"/>
</dbReference>
<dbReference type="AlphaFoldDB" id="A0A1G7YFR4"/>
<sequence>MEELKDEIRRLREEIQSLRGEIDEIKGDNAENNTLLKRIWSAVNRN</sequence>
<evidence type="ECO:0000313" key="3">
    <source>
        <dbReference type="Proteomes" id="UP000199274"/>
    </source>
</evidence>
<dbReference type="Proteomes" id="UP000199274">
    <property type="component" value="Unassembled WGS sequence"/>
</dbReference>
<reference evidence="3" key="1">
    <citation type="submission" date="2016-10" db="EMBL/GenBank/DDBJ databases">
        <authorList>
            <person name="Varghese N."/>
            <person name="Submissions S."/>
        </authorList>
    </citation>
    <scope>NUCLEOTIDE SEQUENCE [LARGE SCALE GENOMIC DNA]</scope>
    <source>
        <strain evidence="3">CGMCC 1.2747</strain>
    </source>
</reference>
<name>A0A1G7YFR4_9FLAO</name>
<gene>
    <name evidence="2" type="ORF">SAMN04488062_103189</name>
</gene>
<accession>A0A1G7YFR4</accession>
<keyword evidence="3" id="KW-1185">Reference proteome</keyword>
<dbReference type="EMBL" id="FNDB01000003">
    <property type="protein sequence ID" value="SDG95412.1"/>
    <property type="molecule type" value="Genomic_DNA"/>
</dbReference>